<evidence type="ECO:0000313" key="6">
    <source>
        <dbReference type="Proteomes" id="UP001331761"/>
    </source>
</evidence>
<dbReference type="InterPro" id="IPR001723">
    <property type="entry name" value="Nuclear_hrmn_rcpt"/>
</dbReference>
<dbReference type="InterPro" id="IPR035500">
    <property type="entry name" value="NHR-like_dom_sf"/>
</dbReference>
<dbReference type="CDD" id="cd06157">
    <property type="entry name" value="NR_LBD"/>
    <property type="match status" value="1"/>
</dbReference>
<evidence type="ECO:0000313" key="5">
    <source>
        <dbReference type="EMBL" id="KAK5972964.1"/>
    </source>
</evidence>
<dbReference type="PRINTS" id="PR00398">
    <property type="entry name" value="STRDHORMONER"/>
</dbReference>
<reference evidence="5 6" key="1">
    <citation type="submission" date="2019-10" db="EMBL/GenBank/DDBJ databases">
        <title>Assembly and Annotation for the nematode Trichostrongylus colubriformis.</title>
        <authorList>
            <person name="Martin J."/>
        </authorList>
    </citation>
    <scope>NUCLEOTIDE SEQUENCE [LARGE SCALE GENOMIC DNA]</scope>
    <source>
        <strain evidence="5">G859</strain>
        <tissue evidence="5">Whole worm</tissue>
    </source>
</reference>
<dbReference type="SUPFAM" id="SSF48508">
    <property type="entry name" value="Nuclear receptor ligand-binding domain"/>
    <property type="match status" value="1"/>
</dbReference>
<keyword evidence="3 5" id="KW-0675">Receptor</keyword>
<dbReference type="Pfam" id="PF00104">
    <property type="entry name" value="Hormone_recep"/>
    <property type="match status" value="1"/>
</dbReference>
<dbReference type="Gene3D" id="1.10.565.10">
    <property type="entry name" value="Retinoid X Receptor"/>
    <property type="match status" value="1"/>
</dbReference>
<organism evidence="5 6">
    <name type="scientific">Trichostrongylus colubriformis</name>
    <name type="common">Black scour worm</name>
    <dbReference type="NCBI Taxonomy" id="6319"/>
    <lineage>
        <taxon>Eukaryota</taxon>
        <taxon>Metazoa</taxon>
        <taxon>Ecdysozoa</taxon>
        <taxon>Nematoda</taxon>
        <taxon>Chromadorea</taxon>
        <taxon>Rhabditida</taxon>
        <taxon>Rhabditina</taxon>
        <taxon>Rhabditomorpha</taxon>
        <taxon>Strongyloidea</taxon>
        <taxon>Trichostrongylidae</taxon>
        <taxon>Trichostrongylus</taxon>
    </lineage>
</organism>
<feature type="domain" description="NR LBD" evidence="4">
    <location>
        <begin position="76"/>
        <end position="299"/>
    </location>
</feature>
<accession>A0AAN8J0W0</accession>
<dbReference type="Proteomes" id="UP001331761">
    <property type="component" value="Unassembled WGS sequence"/>
</dbReference>
<dbReference type="SMART" id="SM00430">
    <property type="entry name" value="HOLI"/>
    <property type="match status" value="1"/>
</dbReference>
<keyword evidence="2" id="KW-0804">Transcription</keyword>
<keyword evidence="6" id="KW-1185">Reference proteome</keyword>
<keyword evidence="1" id="KW-0805">Transcription regulation</keyword>
<dbReference type="InterPro" id="IPR050274">
    <property type="entry name" value="Nuclear_hormone_rcpt_NR2"/>
</dbReference>
<comment type="caution">
    <text evidence="5">The sequence shown here is derived from an EMBL/GenBank/DDBJ whole genome shotgun (WGS) entry which is preliminary data.</text>
</comment>
<sequence>MEPSPVMAARDFSDEACFKIFNTLAASRRIAVSIKIIEMLAGTAAFKNVWLSECDQKLFKMSVTVLEAPNVGNVRRPTRMIPPILKAYRHQKCHNMDRLLREDTECRTSRQRTVNHIIGWANMLHPLPEIPFVDKMQLLKQFSPSFALLSTVQRSMSLPHLLLPNDEILMLSASHASPIVTVLSRILEELLSPLRRLRADQAEFSCLKALLLLNPDVVGLSSQARDMIREARDALLKALYSYLNQSFSVVDASLRVSSLLLIIPSLTSISQCISDIPELGELFGLCEGNQKQKDPVIREPWPISDKSSYQGIQCNDAVFSRILTPHHLFPQQGPNCSPCNTSPNMSSPISLIHSTLPLLPAAQDHFPLKVFMT</sequence>
<dbReference type="PANTHER" id="PTHR24083">
    <property type="entry name" value="NUCLEAR HORMONE RECEPTOR"/>
    <property type="match status" value="1"/>
</dbReference>
<dbReference type="PROSITE" id="PS51843">
    <property type="entry name" value="NR_LBD"/>
    <property type="match status" value="1"/>
</dbReference>
<evidence type="ECO:0000256" key="1">
    <source>
        <dbReference type="ARBA" id="ARBA00023015"/>
    </source>
</evidence>
<dbReference type="AlphaFoldDB" id="A0AAN8J0W0"/>
<evidence type="ECO:0000256" key="3">
    <source>
        <dbReference type="ARBA" id="ARBA00023170"/>
    </source>
</evidence>
<protein>
    <submittedName>
        <fullName evidence="5">Nuclear hormone receptor family member nhr-14</fullName>
    </submittedName>
</protein>
<name>A0AAN8J0W0_TRICO</name>
<evidence type="ECO:0000256" key="2">
    <source>
        <dbReference type="ARBA" id="ARBA00023163"/>
    </source>
</evidence>
<proteinExistence type="predicted"/>
<evidence type="ECO:0000259" key="4">
    <source>
        <dbReference type="PROSITE" id="PS51843"/>
    </source>
</evidence>
<dbReference type="InterPro" id="IPR000536">
    <property type="entry name" value="Nucl_hrmn_rcpt_lig-bd"/>
</dbReference>
<gene>
    <name evidence="5" type="ORF">GCK32_003351</name>
</gene>
<dbReference type="EMBL" id="WIXE01016064">
    <property type="protein sequence ID" value="KAK5972964.1"/>
    <property type="molecule type" value="Genomic_DNA"/>
</dbReference>